<organism evidence="2 3">
    <name type="scientific">Methylorubrum populi</name>
    <dbReference type="NCBI Taxonomy" id="223967"/>
    <lineage>
        <taxon>Bacteria</taxon>
        <taxon>Pseudomonadati</taxon>
        <taxon>Pseudomonadota</taxon>
        <taxon>Alphaproteobacteria</taxon>
        <taxon>Hyphomicrobiales</taxon>
        <taxon>Methylobacteriaceae</taxon>
        <taxon>Methylorubrum</taxon>
    </lineage>
</organism>
<dbReference type="Proteomes" id="UP000742631">
    <property type="component" value="Unassembled WGS sequence"/>
</dbReference>
<dbReference type="EMBL" id="DYYG01000013">
    <property type="protein sequence ID" value="HJE22798.1"/>
    <property type="molecule type" value="Genomic_DNA"/>
</dbReference>
<comment type="caution">
    <text evidence="2">The sequence shown here is derived from an EMBL/GenBank/DDBJ whole genome shotgun (WGS) entry which is preliminary data.</text>
</comment>
<evidence type="ECO:0008006" key="4">
    <source>
        <dbReference type="Google" id="ProtNLM"/>
    </source>
</evidence>
<accession>A0A921E096</accession>
<name>A0A921E096_9HYPH</name>
<evidence type="ECO:0000313" key="3">
    <source>
        <dbReference type="Proteomes" id="UP000742631"/>
    </source>
</evidence>
<reference evidence="2" key="2">
    <citation type="submission" date="2021-09" db="EMBL/GenBank/DDBJ databases">
        <authorList>
            <person name="Gilroy R."/>
        </authorList>
    </citation>
    <scope>NUCLEOTIDE SEQUENCE</scope>
    <source>
        <strain evidence="2">316</strain>
    </source>
</reference>
<gene>
    <name evidence="2" type="ORF">K8W01_03995</name>
</gene>
<evidence type="ECO:0000256" key="1">
    <source>
        <dbReference type="SAM" id="MobiDB-lite"/>
    </source>
</evidence>
<evidence type="ECO:0000313" key="2">
    <source>
        <dbReference type="EMBL" id="HJE22798.1"/>
    </source>
</evidence>
<sequence length="133" mass="13398">MPTTRRDRNGGTPRFARALASVVALYALVLQALLGGIAALPVADAPAFLCAQIGAQVGGETAAPDRHPAPDAHHAGCCTAASHAPVAAPPPPSASGPAWPEAAASHATWLAPHRRIARPPPFTLAHARAPPAA</sequence>
<dbReference type="AlphaFoldDB" id="A0A921E096"/>
<reference evidence="2" key="1">
    <citation type="journal article" date="2021" name="PeerJ">
        <title>Extensive microbial diversity within the chicken gut microbiome revealed by metagenomics and culture.</title>
        <authorList>
            <person name="Gilroy R."/>
            <person name="Ravi A."/>
            <person name="Getino M."/>
            <person name="Pursley I."/>
            <person name="Horton D.L."/>
            <person name="Alikhan N.F."/>
            <person name="Baker D."/>
            <person name="Gharbi K."/>
            <person name="Hall N."/>
            <person name="Watson M."/>
            <person name="Adriaenssens E.M."/>
            <person name="Foster-Nyarko E."/>
            <person name="Jarju S."/>
            <person name="Secka A."/>
            <person name="Antonio M."/>
            <person name="Oren A."/>
            <person name="Chaudhuri R.R."/>
            <person name="La Ragione R."/>
            <person name="Hildebrand F."/>
            <person name="Pallen M.J."/>
        </authorList>
    </citation>
    <scope>NUCLEOTIDE SEQUENCE</scope>
    <source>
        <strain evidence="2">316</strain>
    </source>
</reference>
<feature type="region of interest" description="Disordered" evidence="1">
    <location>
        <begin position="82"/>
        <end position="101"/>
    </location>
</feature>
<proteinExistence type="predicted"/>
<protein>
    <recommendedName>
        <fullName evidence="4">DUF2946 domain-containing protein</fullName>
    </recommendedName>
</protein>